<organism evidence="1 2">
    <name type="scientific">Rhodofomes roseus</name>
    <dbReference type="NCBI Taxonomy" id="34475"/>
    <lineage>
        <taxon>Eukaryota</taxon>
        <taxon>Fungi</taxon>
        <taxon>Dikarya</taxon>
        <taxon>Basidiomycota</taxon>
        <taxon>Agaricomycotina</taxon>
        <taxon>Agaricomycetes</taxon>
        <taxon>Polyporales</taxon>
        <taxon>Rhodofomes</taxon>
    </lineage>
</organism>
<dbReference type="EMBL" id="JADCUA010000021">
    <property type="protein sequence ID" value="KAH9832564.1"/>
    <property type="molecule type" value="Genomic_DNA"/>
</dbReference>
<evidence type="ECO:0000313" key="2">
    <source>
        <dbReference type="Proteomes" id="UP000814176"/>
    </source>
</evidence>
<evidence type="ECO:0000313" key="1">
    <source>
        <dbReference type="EMBL" id="KAH9832564.1"/>
    </source>
</evidence>
<dbReference type="RefSeq" id="XP_047775482.1">
    <property type="nucleotide sequence ID" value="XM_047917356.1"/>
</dbReference>
<name>A0ABQ8K649_9APHY</name>
<protein>
    <submittedName>
        <fullName evidence="1">Uncharacterized protein</fullName>
    </submittedName>
</protein>
<accession>A0ABQ8K649</accession>
<gene>
    <name evidence="1" type="ORF">C8Q71DRAFT_259164</name>
</gene>
<sequence>MLVHFRLMSYDALGVPAEAFVSQWPGTGVPGQLAARGSASIPVTTGIPCTGYITFGISFQSSQIPHTSIIRVEYTTASTRPCQNTIPAARGDIICSDRHAHSRFSTFTHHPASDHAVWACTIQTPRPPGVVASRQHMRTSVTNLRYVDACITEIVTASGRRRPDVQIRAYGLYLSFSQHQEKPLATTASAMLRVHSVQDGGLQYTGSTAHC</sequence>
<dbReference type="GeneID" id="71998088"/>
<comment type="caution">
    <text evidence="1">The sequence shown here is derived from an EMBL/GenBank/DDBJ whole genome shotgun (WGS) entry which is preliminary data.</text>
</comment>
<reference evidence="1 2" key="1">
    <citation type="journal article" date="2021" name="Environ. Microbiol.">
        <title>Gene family expansions and transcriptome signatures uncover fungal adaptations to wood decay.</title>
        <authorList>
            <person name="Hage H."/>
            <person name="Miyauchi S."/>
            <person name="Viragh M."/>
            <person name="Drula E."/>
            <person name="Min B."/>
            <person name="Chaduli D."/>
            <person name="Navarro D."/>
            <person name="Favel A."/>
            <person name="Norest M."/>
            <person name="Lesage-Meessen L."/>
            <person name="Balint B."/>
            <person name="Merenyi Z."/>
            <person name="de Eugenio L."/>
            <person name="Morin E."/>
            <person name="Martinez A.T."/>
            <person name="Baldrian P."/>
            <person name="Stursova M."/>
            <person name="Martinez M.J."/>
            <person name="Novotny C."/>
            <person name="Magnuson J.K."/>
            <person name="Spatafora J.W."/>
            <person name="Maurice S."/>
            <person name="Pangilinan J."/>
            <person name="Andreopoulos W."/>
            <person name="LaButti K."/>
            <person name="Hundley H."/>
            <person name="Na H."/>
            <person name="Kuo A."/>
            <person name="Barry K."/>
            <person name="Lipzen A."/>
            <person name="Henrissat B."/>
            <person name="Riley R."/>
            <person name="Ahrendt S."/>
            <person name="Nagy L.G."/>
            <person name="Grigoriev I.V."/>
            <person name="Martin F."/>
            <person name="Rosso M.N."/>
        </authorList>
    </citation>
    <scope>NUCLEOTIDE SEQUENCE [LARGE SCALE GENOMIC DNA]</scope>
    <source>
        <strain evidence="1 2">CIRM-BRFM 1785</strain>
    </source>
</reference>
<dbReference type="Proteomes" id="UP000814176">
    <property type="component" value="Unassembled WGS sequence"/>
</dbReference>
<proteinExistence type="predicted"/>
<keyword evidence="2" id="KW-1185">Reference proteome</keyword>